<feature type="transmembrane region" description="Helical" evidence="8">
    <location>
        <begin position="12"/>
        <end position="30"/>
    </location>
</feature>
<dbReference type="PROSITE" id="PS50850">
    <property type="entry name" value="MFS"/>
    <property type="match status" value="1"/>
</dbReference>
<feature type="transmembrane region" description="Helical" evidence="8">
    <location>
        <begin position="265"/>
        <end position="285"/>
    </location>
</feature>
<dbReference type="CDD" id="cd17503">
    <property type="entry name" value="MFS_LmrB_MDR_like"/>
    <property type="match status" value="1"/>
</dbReference>
<dbReference type="Gene3D" id="1.20.1720.10">
    <property type="entry name" value="Multidrug resistance protein D"/>
    <property type="match status" value="1"/>
</dbReference>
<feature type="transmembrane region" description="Helical" evidence="8">
    <location>
        <begin position="330"/>
        <end position="349"/>
    </location>
</feature>
<comment type="subcellular location">
    <subcellularLocation>
        <location evidence="1">Cell membrane</location>
        <topology evidence="1">Multi-pass membrane protein</topology>
    </subcellularLocation>
</comment>
<keyword evidence="5 8" id="KW-0812">Transmembrane</keyword>
<evidence type="ECO:0000256" key="1">
    <source>
        <dbReference type="ARBA" id="ARBA00004651"/>
    </source>
</evidence>
<reference evidence="10 11" key="1">
    <citation type="submission" date="2017-03" db="EMBL/GenBank/DDBJ databases">
        <authorList>
            <person name="Afonso C.L."/>
            <person name="Miller P.J."/>
            <person name="Scott M.A."/>
            <person name="Spackman E."/>
            <person name="Goraichik I."/>
            <person name="Dimitrov K.M."/>
            <person name="Suarez D.L."/>
            <person name="Swayne D.E."/>
        </authorList>
    </citation>
    <scope>NUCLEOTIDE SEQUENCE [LARGE SCALE GENOMIC DNA]</scope>
    <source>
        <strain evidence="10">SB41UT1</strain>
    </source>
</reference>
<dbReference type="Gene3D" id="1.20.1250.20">
    <property type="entry name" value="MFS general substrate transporter like domains"/>
    <property type="match status" value="1"/>
</dbReference>
<feature type="transmembrane region" description="Helical" evidence="8">
    <location>
        <begin position="137"/>
        <end position="158"/>
    </location>
</feature>
<feature type="transmembrane region" description="Helical" evidence="8">
    <location>
        <begin position="103"/>
        <end position="125"/>
    </location>
</feature>
<keyword evidence="4" id="KW-1003">Cell membrane</keyword>
<keyword evidence="6 8" id="KW-1133">Transmembrane helix</keyword>
<dbReference type="PANTHER" id="PTHR42718:SF9">
    <property type="entry name" value="MAJOR FACILITATOR SUPERFAMILY MULTIDRUG TRANSPORTER MFSC"/>
    <property type="match status" value="1"/>
</dbReference>
<organism evidence="10 11">
    <name type="scientific">Parendozoicomonas haliclonae</name>
    <dbReference type="NCBI Taxonomy" id="1960125"/>
    <lineage>
        <taxon>Bacteria</taxon>
        <taxon>Pseudomonadati</taxon>
        <taxon>Pseudomonadota</taxon>
        <taxon>Gammaproteobacteria</taxon>
        <taxon>Oceanospirillales</taxon>
        <taxon>Endozoicomonadaceae</taxon>
        <taxon>Parendozoicomonas</taxon>
    </lineage>
</organism>
<dbReference type="OrthoDB" id="9812221at2"/>
<feature type="transmembrane region" description="Helical" evidence="8">
    <location>
        <begin position="227"/>
        <end position="245"/>
    </location>
</feature>
<dbReference type="InterPro" id="IPR004638">
    <property type="entry name" value="EmrB-like"/>
</dbReference>
<protein>
    <submittedName>
        <fullName evidence="10">Multidrug export protein EmrB</fullName>
    </submittedName>
</protein>
<dbReference type="InterPro" id="IPR011701">
    <property type="entry name" value="MFS"/>
</dbReference>
<evidence type="ECO:0000256" key="6">
    <source>
        <dbReference type="ARBA" id="ARBA00022989"/>
    </source>
</evidence>
<dbReference type="GO" id="GO:0022857">
    <property type="term" value="F:transmembrane transporter activity"/>
    <property type="evidence" value="ECO:0007669"/>
    <property type="project" value="InterPro"/>
</dbReference>
<dbReference type="Pfam" id="PF07690">
    <property type="entry name" value="MFS_1"/>
    <property type="match status" value="1"/>
</dbReference>
<dbReference type="PANTHER" id="PTHR42718">
    <property type="entry name" value="MAJOR FACILITATOR SUPERFAMILY MULTIDRUG TRANSPORTER MFSC"/>
    <property type="match status" value="1"/>
</dbReference>
<name>A0A1X7ANK5_9GAMM</name>
<evidence type="ECO:0000256" key="4">
    <source>
        <dbReference type="ARBA" id="ARBA00022475"/>
    </source>
</evidence>
<feature type="domain" description="Major facilitator superfamily (MFS) profile" evidence="9">
    <location>
        <begin position="12"/>
        <end position="492"/>
    </location>
</feature>
<keyword evidence="11" id="KW-1185">Reference proteome</keyword>
<feature type="transmembrane region" description="Helical" evidence="8">
    <location>
        <begin position="394"/>
        <end position="415"/>
    </location>
</feature>
<accession>A0A1X7ANK5</accession>
<dbReference type="GO" id="GO:0005886">
    <property type="term" value="C:plasma membrane"/>
    <property type="evidence" value="ECO:0007669"/>
    <property type="project" value="UniProtKB-SubCell"/>
</dbReference>
<evidence type="ECO:0000259" key="9">
    <source>
        <dbReference type="PROSITE" id="PS50850"/>
    </source>
</evidence>
<evidence type="ECO:0000256" key="8">
    <source>
        <dbReference type="SAM" id="Phobius"/>
    </source>
</evidence>
<dbReference type="AlphaFoldDB" id="A0A1X7ANK5"/>
<dbReference type="EMBL" id="FWPT01000009">
    <property type="protein sequence ID" value="SMA49901.1"/>
    <property type="molecule type" value="Genomic_DNA"/>
</dbReference>
<evidence type="ECO:0000313" key="11">
    <source>
        <dbReference type="Proteomes" id="UP000196573"/>
    </source>
</evidence>
<dbReference type="RefSeq" id="WP_087112347.1">
    <property type="nucleotide sequence ID" value="NZ_CBCSCN010000011.1"/>
</dbReference>
<dbReference type="Proteomes" id="UP000196573">
    <property type="component" value="Unassembled WGS sequence"/>
</dbReference>
<feature type="transmembrane region" description="Helical" evidence="8">
    <location>
        <begin position="78"/>
        <end position="97"/>
    </location>
</feature>
<keyword evidence="7 8" id="KW-0472">Membrane</keyword>
<dbReference type="InterPro" id="IPR020846">
    <property type="entry name" value="MFS_dom"/>
</dbReference>
<keyword evidence="3" id="KW-0813">Transport</keyword>
<dbReference type="InterPro" id="IPR036259">
    <property type="entry name" value="MFS_trans_sf"/>
</dbReference>
<dbReference type="PRINTS" id="PR01036">
    <property type="entry name" value="TCRTETB"/>
</dbReference>
<evidence type="ECO:0000256" key="3">
    <source>
        <dbReference type="ARBA" id="ARBA00022448"/>
    </source>
</evidence>
<evidence type="ECO:0000256" key="2">
    <source>
        <dbReference type="ARBA" id="ARBA00008537"/>
    </source>
</evidence>
<dbReference type="SUPFAM" id="SSF103473">
    <property type="entry name" value="MFS general substrate transporter"/>
    <property type="match status" value="1"/>
</dbReference>
<feature type="transmembrane region" description="Helical" evidence="8">
    <location>
        <begin position="305"/>
        <end position="323"/>
    </location>
</feature>
<evidence type="ECO:0000256" key="5">
    <source>
        <dbReference type="ARBA" id="ARBA00022692"/>
    </source>
</evidence>
<evidence type="ECO:0000313" key="10">
    <source>
        <dbReference type="EMBL" id="SMA49901.1"/>
    </source>
</evidence>
<feature type="transmembrane region" description="Helical" evidence="8">
    <location>
        <begin position="164"/>
        <end position="183"/>
    </location>
</feature>
<sequence length="509" mass="55602">MSIDSNPSRAEVAATVVISALMVIVDMTVANVALPNMMGDLGATSDQITWVLTSFSMAQAIFIPLTGFMVLRFGERKVLTFSICGFVLMSGLCGQANSLGEMVLFRIFQGISGASVTPICQSILVQIFPKEQRGKAMALYTIGVLIGPVLGPVVGGVLTEHMGWRWVFYINLPVGLLCLMMIFRNIHINNQGETSIDWLLMITMAGGIGLLQMVLSQGNEKNWFSSNLIFFSSIISFLLIIIFVIRSIVTKGDIAPIWLMKDRNLGVSCLIIFFFAIGTFGILQLQPMLMEQLFNYPVETTGFMMSPRGIASACVLVAIMPLADKVDSRILVLMGLSLNAIGIYMMGQYSLNIDTFWVLVPSVIQGAGLGLVFSTMAKIAFATLPTEYTTRASAVFNLSRTIGSSVGIAIVNTYVSYVKQEEWLHLGGALSRADPILQIYAEQSGSQLTDTSFLEHLASMVQQQSSMLAFIHCFTAMSVMYVGMMFLLPLLRKKSATPVKVDTSQGNNY</sequence>
<feature type="transmembrane region" description="Helical" evidence="8">
    <location>
        <begin position="355"/>
        <end position="373"/>
    </location>
</feature>
<dbReference type="NCBIfam" id="TIGR00711">
    <property type="entry name" value="efflux_EmrB"/>
    <property type="match status" value="1"/>
</dbReference>
<evidence type="ECO:0000256" key="7">
    <source>
        <dbReference type="ARBA" id="ARBA00023136"/>
    </source>
</evidence>
<gene>
    <name evidence="10" type="primary">emrB_2</name>
    <name evidence="10" type="ORF">EHSB41UT_03692</name>
</gene>
<comment type="similarity">
    <text evidence="2">Belongs to the major facilitator superfamily. EmrB family.</text>
</comment>
<feature type="transmembrane region" description="Helical" evidence="8">
    <location>
        <begin position="469"/>
        <end position="491"/>
    </location>
</feature>
<feature type="transmembrane region" description="Helical" evidence="8">
    <location>
        <begin position="195"/>
        <end position="215"/>
    </location>
</feature>
<proteinExistence type="inferred from homology"/>
<feature type="transmembrane region" description="Helical" evidence="8">
    <location>
        <begin position="50"/>
        <end position="71"/>
    </location>
</feature>